<keyword evidence="6 8" id="KW-0472">Membrane</keyword>
<dbReference type="AlphaFoldDB" id="A8F8X1"/>
<dbReference type="NCBIfam" id="NF005563">
    <property type="entry name" value="PRK07234.1-3"/>
    <property type="match status" value="1"/>
</dbReference>
<feature type="transmembrane region" description="Helical" evidence="8">
    <location>
        <begin position="28"/>
        <end position="48"/>
    </location>
</feature>
<organism evidence="10 11">
    <name type="scientific">Pseudothermotoga lettingae (strain ATCC BAA-301 / DSM 14385 / NBRC 107922 / TMO)</name>
    <name type="common">Thermotoga lettingae</name>
    <dbReference type="NCBI Taxonomy" id="416591"/>
    <lineage>
        <taxon>Bacteria</taxon>
        <taxon>Thermotogati</taxon>
        <taxon>Thermotogota</taxon>
        <taxon>Thermotogae</taxon>
        <taxon>Thermotogales</taxon>
        <taxon>Thermotogaceae</taxon>
        <taxon>Pseudothermotoga</taxon>
    </lineage>
</organism>
<evidence type="ECO:0000256" key="8">
    <source>
        <dbReference type="SAM" id="Phobius"/>
    </source>
</evidence>
<dbReference type="PANTHER" id="PTHR42703">
    <property type="entry name" value="NADH DEHYDROGENASE"/>
    <property type="match status" value="1"/>
</dbReference>
<evidence type="ECO:0000256" key="4">
    <source>
        <dbReference type="ARBA" id="ARBA00022692"/>
    </source>
</evidence>
<feature type="transmembrane region" description="Helical" evidence="8">
    <location>
        <begin position="360"/>
        <end position="378"/>
    </location>
</feature>
<name>A8F8X1_PSELT</name>
<dbReference type="PANTHER" id="PTHR42703:SF1">
    <property type="entry name" value="NA(+)_H(+) ANTIPORTER SUBUNIT D1"/>
    <property type="match status" value="1"/>
</dbReference>
<keyword evidence="4 7" id="KW-0812">Transmembrane</keyword>
<feature type="transmembrane region" description="Helical" evidence="8">
    <location>
        <begin position="444"/>
        <end position="461"/>
    </location>
</feature>
<reference evidence="10 11" key="2">
    <citation type="journal article" date="2009" name="Proc. Natl. Acad. Sci. U.S.A.">
        <title>On the chimeric nature, thermophilic origin, and phylogenetic placement of the Thermotogales.</title>
        <authorList>
            <person name="Zhaxybayeva O."/>
            <person name="Swithers K.S."/>
            <person name="Lapierre P."/>
            <person name="Fournier G.P."/>
            <person name="Bickhart D.M."/>
            <person name="DeBoy R.T."/>
            <person name="Nelson K.E."/>
            <person name="Nesbo C.L."/>
            <person name="Doolittle W.F."/>
            <person name="Gogarten J.P."/>
            <person name="Noll K.M."/>
        </authorList>
    </citation>
    <scope>NUCLEOTIDE SEQUENCE [LARGE SCALE GENOMIC DNA]</scope>
    <source>
        <strain evidence="11">ATCC BAA-301 / DSM 14385 / NBRC 107922 / TMO</strain>
    </source>
</reference>
<keyword evidence="10" id="KW-0830">Ubiquinone</keyword>
<evidence type="ECO:0000256" key="1">
    <source>
        <dbReference type="ARBA" id="ARBA00004651"/>
    </source>
</evidence>
<evidence type="ECO:0000256" key="2">
    <source>
        <dbReference type="ARBA" id="ARBA00005346"/>
    </source>
</evidence>
<proteinExistence type="inferred from homology"/>
<feature type="transmembrane region" description="Helical" evidence="8">
    <location>
        <begin position="326"/>
        <end position="348"/>
    </location>
</feature>
<sequence>MNNYVIYNLILLIIAFLCFNKSLSRITLLTMGGVNFLVANLIYINQFAGEATLRGAFGVHLVIDGLSRNFLLMNAVVWLASTMVGIKKKRNTVYYFFLALFLPVCNLAFVSGDLFNIYVVLELITLITFLLSSTTSKTKQFWAAMKYIILCTAAMNLYLLGVGMHFLESGTFDLSKEISNLPAGLIIAGLLAKAGVFFYSMWLIDLHSNAEPEISALLSGISIKGAVYALMRLQPIISGSYRIVVIFGVVSAITGVFFAMNEKNYKRILAQHTLSQVGYILVSPSSGAIYALAHGVFKSFLFLFSDELPSLDIEELLQKRLAVNKWLFLALASLTISGMPLTIGAAAKDMVLSTLTWQKPLMYIACIGTVASFAKFLFLPSARYEKIKNLPSYLLLSFYCLTPFVNHDRKFLSPILLILTGILFYFIVKRFLRPLPRTLENINNSAFLYIILVLICVVVSVNA</sequence>
<dbReference type="GO" id="GO:0005886">
    <property type="term" value="C:plasma membrane"/>
    <property type="evidence" value="ECO:0007669"/>
    <property type="project" value="UniProtKB-SubCell"/>
</dbReference>
<reference evidence="10 11" key="1">
    <citation type="submission" date="2007-08" db="EMBL/GenBank/DDBJ databases">
        <title>Complete sequence of Thermotoga lettingae TMO.</title>
        <authorList>
            <consortium name="US DOE Joint Genome Institute"/>
            <person name="Copeland A."/>
            <person name="Lucas S."/>
            <person name="Lapidus A."/>
            <person name="Barry K."/>
            <person name="Glavina del Rio T."/>
            <person name="Dalin E."/>
            <person name="Tice H."/>
            <person name="Pitluck S."/>
            <person name="Foster B."/>
            <person name="Bruce D."/>
            <person name="Schmutz J."/>
            <person name="Larimer F."/>
            <person name="Land M."/>
            <person name="Hauser L."/>
            <person name="Kyrpides N."/>
            <person name="Mikhailova N."/>
            <person name="Nelson K."/>
            <person name="Gogarten J.P."/>
            <person name="Noll K."/>
            <person name="Richardson P."/>
        </authorList>
    </citation>
    <scope>NUCLEOTIDE SEQUENCE [LARGE SCALE GENOMIC DNA]</scope>
    <source>
        <strain evidence="11">ATCC BAA-301 / DSM 14385 / NBRC 107922 / TMO</strain>
    </source>
</reference>
<evidence type="ECO:0000259" key="9">
    <source>
        <dbReference type="Pfam" id="PF00361"/>
    </source>
</evidence>
<feature type="transmembrane region" description="Helical" evidence="8">
    <location>
        <begin position="117"/>
        <end position="135"/>
    </location>
</feature>
<evidence type="ECO:0000313" key="11">
    <source>
        <dbReference type="Proteomes" id="UP000002016"/>
    </source>
</evidence>
<dbReference type="eggNOG" id="COG0651">
    <property type="taxonomic scope" value="Bacteria"/>
</dbReference>
<dbReference type="KEGG" id="tle:Tlet_2051"/>
<dbReference type="InterPro" id="IPR001750">
    <property type="entry name" value="ND/Mrp_TM"/>
</dbReference>
<feature type="transmembrane region" description="Helical" evidence="8">
    <location>
        <begin position="239"/>
        <end position="260"/>
    </location>
</feature>
<feature type="transmembrane region" description="Helical" evidence="8">
    <location>
        <begin position="68"/>
        <end position="86"/>
    </location>
</feature>
<dbReference type="InterPro" id="IPR050586">
    <property type="entry name" value="CPA3_Na-H_Antiporter_D"/>
</dbReference>
<feature type="transmembrane region" description="Helical" evidence="8">
    <location>
        <begin position="93"/>
        <end position="111"/>
    </location>
</feature>
<protein>
    <submittedName>
        <fullName evidence="10">NADH/Ubiquinone/plastoquinone (Complex I)</fullName>
    </submittedName>
</protein>
<feature type="domain" description="NADH:quinone oxidoreductase/Mrp antiporter transmembrane" evidence="9">
    <location>
        <begin position="111"/>
        <end position="371"/>
    </location>
</feature>
<evidence type="ECO:0000256" key="7">
    <source>
        <dbReference type="RuleBase" id="RU000320"/>
    </source>
</evidence>
<feature type="transmembrane region" description="Helical" evidence="8">
    <location>
        <begin position="179"/>
        <end position="202"/>
    </location>
</feature>
<dbReference type="RefSeq" id="WP_012004081.1">
    <property type="nucleotide sequence ID" value="NC_009828.1"/>
</dbReference>
<dbReference type="Proteomes" id="UP000002016">
    <property type="component" value="Chromosome"/>
</dbReference>
<dbReference type="EMBL" id="CP000812">
    <property type="protein sequence ID" value="ABV34605.1"/>
    <property type="molecule type" value="Genomic_DNA"/>
</dbReference>
<evidence type="ECO:0000256" key="5">
    <source>
        <dbReference type="ARBA" id="ARBA00022989"/>
    </source>
</evidence>
<dbReference type="STRING" id="416591.Tlet_2051"/>
<feature type="transmembrane region" description="Helical" evidence="8">
    <location>
        <begin position="6"/>
        <end position="23"/>
    </location>
</feature>
<comment type="similarity">
    <text evidence="2">Belongs to the CPA3 antiporters (TC 2.A.63) subunit D family.</text>
</comment>
<evidence type="ECO:0000256" key="6">
    <source>
        <dbReference type="ARBA" id="ARBA00023136"/>
    </source>
</evidence>
<keyword evidence="11" id="KW-1185">Reference proteome</keyword>
<gene>
    <name evidence="10" type="ordered locus">Tlet_2051</name>
</gene>
<dbReference type="Pfam" id="PF00361">
    <property type="entry name" value="Proton_antipo_M"/>
    <property type="match status" value="1"/>
</dbReference>
<feature type="transmembrane region" description="Helical" evidence="8">
    <location>
        <begin position="390"/>
        <end position="405"/>
    </location>
</feature>
<evidence type="ECO:0000313" key="10">
    <source>
        <dbReference type="EMBL" id="ABV34605.1"/>
    </source>
</evidence>
<feature type="transmembrane region" description="Helical" evidence="8">
    <location>
        <begin position="147"/>
        <end position="167"/>
    </location>
</feature>
<keyword evidence="3" id="KW-1003">Cell membrane</keyword>
<feature type="transmembrane region" description="Helical" evidence="8">
    <location>
        <begin position="411"/>
        <end position="432"/>
    </location>
</feature>
<keyword evidence="5 8" id="KW-1133">Transmembrane helix</keyword>
<accession>A8F8X1</accession>
<dbReference type="OrthoDB" id="9811798at2"/>
<dbReference type="HOGENOM" id="CLU_007100_9_6_0"/>
<evidence type="ECO:0000256" key="3">
    <source>
        <dbReference type="ARBA" id="ARBA00022475"/>
    </source>
</evidence>
<comment type="subcellular location">
    <subcellularLocation>
        <location evidence="1">Cell membrane</location>
        <topology evidence="1">Multi-pass membrane protein</topology>
    </subcellularLocation>
    <subcellularLocation>
        <location evidence="7">Membrane</location>
        <topology evidence="7">Multi-pass membrane protein</topology>
    </subcellularLocation>
</comment>